<evidence type="ECO:0000313" key="2">
    <source>
        <dbReference type="EMBL" id="TFK54057.1"/>
    </source>
</evidence>
<sequence>MLWVRLAGRIVNCGYASSSDAASSATLCSSPSTHGSVLASFQAGIWTMRPLSAMHTRECESCVSGEKRPIQFSCPIHTVACSSEHRAAFLSWIEKQYSIIDFIRAIGDCGHSILGSISTRRLRKWASLAESSNGNKSKKTQGKQSSRSNISTVECSPRVPTQVYSLHSGRRLQVAPSSSHFSGQAGRYWSCQRLCRWNPLAVQESLHTLASFGVFRASRGHPAPEEPAIPDGHCNIPGCRTNR</sequence>
<evidence type="ECO:0000313" key="3">
    <source>
        <dbReference type="Proteomes" id="UP000305948"/>
    </source>
</evidence>
<dbReference type="AlphaFoldDB" id="A0A5C3NB05"/>
<protein>
    <submittedName>
        <fullName evidence="2">Uncharacterized protein</fullName>
    </submittedName>
</protein>
<gene>
    <name evidence="2" type="ORF">OE88DRAFT_1145685</name>
</gene>
<feature type="compositionally biased region" description="Polar residues" evidence="1">
    <location>
        <begin position="142"/>
        <end position="152"/>
    </location>
</feature>
<name>A0A5C3NB05_9AGAM</name>
<accession>A0A5C3NB05</accession>
<organism evidence="2 3">
    <name type="scientific">Heliocybe sulcata</name>
    <dbReference type="NCBI Taxonomy" id="5364"/>
    <lineage>
        <taxon>Eukaryota</taxon>
        <taxon>Fungi</taxon>
        <taxon>Dikarya</taxon>
        <taxon>Basidiomycota</taxon>
        <taxon>Agaricomycotina</taxon>
        <taxon>Agaricomycetes</taxon>
        <taxon>Gloeophyllales</taxon>
        <taxon>Gloeophyllaceae</taxon>
        <taxon>Heliocybe</taxon>
    </lineage>
</organism>
<proteinExistence type="predicted"/>
<dbReference type="EMBL" id="ML213506">
    <property type="protein sequence ID" value="TFK54057.1"/>
    <property type="molecule type" value="Genomic_DNA"/>
</dbReference>
<reference evidence="2 3" key="1">
    <citation type="journal article" date="2019" name="Nat. Ecol. Evol.">
        <title>Megaphylogeny resolves global patterns of mushroom evolution.</title>
        <authorList>
            <person name="Varga T."/>
            <person name="Krizsan K."/>
            <person name="Foldi C."/>
            <person name="Dima B."/>
            <person name="Sanchez-Garcia M."/>
            <person name="Sanchez-Ramirez S."/>
            <person name="Szollosi G.J."/>
            <person name="Szarkandi J.G."/>
            <person name="Papp V."/>
            <person name="Albert L."/>
            <person name="Andreopoulos W."/>
            <person name="Angelini C."/>
            <person name="Antonin V."/>
            <person name="Barry K.W."/>
            <person name="Bougher N.L."/>
            <person name="Buchanan P."/>
            <person name="Buyck B."/>
            <person name="Bense V."/>
            <person name="Catcheside P."/>
            <person name="Chovatia M."/>
            <person name="Cooper J."/>
            <person name="Damon W."/>
            <person name="Desjardin D."/>
            <person name="Finy P."/>
            <person name="Geml J."/>
            <person name="Haridas S."/>
            <person name="Hughes K."/>
            <person name="Justo A."/>
            <person name="Karasinski D."/>
            <person name="Kautmanova I."/>
            <person name="Kiss B."/>
            <person name="Kocsube S."/>
            <person name="Kotiranta H."/>
            <person name="LaButti K.M."/>
            <person name="Lechner B.E."/>
            <person name="Liimatainen K."/>
            <person name="Lipzen A."/>
            <person name="Lukacs Z."/>
            <person name="Mihaltcheva S."/>
            <person name="Morgado L.N."/>
            <person name="Niskanen T."/>
            <person name="Noordeloos M.E."/>
            <person name="Ohm R.A."/>
            <person name="Ortiz-Santana B."/>
            <person name="Ovrebo C."/>
            <person name="Racz N."/>
            <person name="Riley R."/>
            <person name="Savchenko A."/>
            <person name="Shiryaev A."/>
            <person name="Soop K."/>
            <person name="Spirin V."/>
            <person name="Szebenyi C."/>
            <person name="Tomsovsky M."/>
            <person name="Tulloss R.E."/>
            <person name="Uehling J."/>
            <person name="Grigoriev I.V."/>
            <person name="Vagvolgyi C."/>
            <person name="Papp T."/>
            <person name="Martin F.M."/>
            <person name="Miettinen O."/>
            <person name="Hibbett D.S."/>
            <person name="Nagy L.G."/>
        </authorList>
    </citation>
    <scope>NUCLEOTIDE SEQUENCE [LARGE SCALE GENOMIC DNA]</scope>
    <source>
        <strain evidence="2 3">OMC1185</strain>
    </source>
</reference>
<feature type="region of interest" description="Disordered" evidence="1">
    <location>
        <begin position="129"/>
        <end position="152"/>
    </location>
</feature>
<dbReference type="Proteomes" id="UP000305948">
    <property type="component" value="Unassembled WGS sequence"/>
</dbReference>
<evidence type="ECO:0000256" key="1">
    <source>
        <dbReference type="SAM" id="MobiDB-lite"/>
    </source>
</evidence>
<keyword evidence="3" id="KW-1185">Reference proteome</keyword>